<name>A0A1I2FVE2_9GAMM</name>
<reference evidence="2" key="1">
    <citation type="submission" date="2016-10" db="EMBL/GenBank/DDBJ databases">
        <authorList>
            <person name="Varghese N."/>
            <person name="Submissions S."/>
        </authorList>
    </citation>
    <scope>NUCLEOTIDE SEQUENCE [LARGE SCALE GENOMIC DNA]</scope>
    <source>
        <strain evidence="2">UNC178MFTsu3.1</strain>
    </source>
</reference>
<dbReference type="EMBL" id="FONH01000007">
    <property type="protein sequence ID" value="SFF08779.1"/>
    <property type="molecule type" value="Genomic_DNA"/>
</dbReference>
<dbReference type="InterPro" id="IPR043519">
    <property type="entry name" value="NT_sf"/>
</dbReference>
<dbReference type="Proteomes" id="UP000199477">
    <property type="component" value="Unassembled WGS sequence"/>
</dbReference>
<accession>A0A1I2FVE2</accession>
<protein>
    <recommendedName>
        <fullName evidence="3">Nucleotidyltransferase family protein</fullName>
    </recommendedName>
</protein>
<dbReference type="SUPFAM" id="SSF81301">
    <property type="entry name" value="Nucleotidyltransferase"/>
    <property type="match status" value="1"/>
</dbReference>
<sequence length="158" mass="17230">MRDALEQVIAEAVPELHRHCRDPWQLIGSAAACLAGAEVSVADLDVLTSAADATRLAQAWRDRLDTAYEPAAAERFRSTFARFRFDAMPVEAMGALELNDGYGWEPVTVNEVLLVRVAGLDVPIPSVPEQIRILERFGRPKDLHRAALLRALDGAGAA</sequence>
<dbReference type="AlphaFoldDB" id="A0A1I2FVE2"/>
<evidence type="ECO:0000313" key="2">
    <source>
        <dbReference type="Proteomes" id="UP000199477"/>
    </source>
</evidence>
<evidence type="ECO:0008006" key="3">
    <source>
        <dbReference type="Google" id="ProtNLM"/>
    </source>
</evidence>
<proteinExistence type="predicted"/>
<organism evidence="1 2">
    <name type="scientific">Dyella marensis</name>
    <dbReference type="NCBI Taxonomy" id="500610"/>
    <lineage>
        <taxon>Bacteria</taxon>
        <taxon>Pseudomonadati</taxon>
        <taxon>Pseudomonadota</taxon>
        <taxon>Gammaproteobacteria</taxon>
        <taxon>Lysobacterales</taxon>
        <taxon>Rhodanobacteraceae</taxon>
        <taxon>Dyella</taxon>
    </lineage>
</organism>
<dbReference type="RefSeq" id="WP_035322191.1">
    <property type="nucleotide sequence ID" value="NZ_FONH01000007.1"/>
</dbReference>
<keyword evidence="2" id="KW-1185">Reference proteome</keyword>
<evidence type="ECO:0000313" key="1">
    <source>
        <dbReference type="EMBL" id="SFF08779.1"/>
    </source>
</evidence>
<dbReference type="Gene3D" id="3.30.460.40">
    <property type="match status" value="1"/>
</dbReference>
<gene>
    <name evidence="1" type="ORF">SAMN02799615_02385</name>
</gene>
<dbReference type="PROSITE" id="PS51257">
    <property type="entry name" value="PROKAR_LIPOPROTEIN"/>
    <property type="match status" value="1"/>
</dbReference>
<dbReference type="STRING" id="500610.SAMN02799615_02385"/>